<feature type="domain" description="Cadherin-like beta-sandwich-like" evidence="1">
    <location>
        <begin position="386"/>
        <end position="468"/>
    </location>
</feature>
<evidence type="ECO:0008006" key="5">
    <source>
        <dbReference type="Google" id="ProtNLM"/>
    </source>
</evidence>
<reference evidence="3" key="1">
    <citation type="submission" date="2020-03" db="EMBL/GenBank/DDBJ databases">
        <title>Draft sequencing of Paenibacilllus sp. S3N08.</title>
        <authorList>
            <person name="Kim D.-U."/>
        </authorList>
    </citation>
    <scope>NUCLEOTIDE SEQUENCE</scope>
    <source>
        <strain evidence="3">S3N08</strain>
    </source>
</reference>
<comment type="caution">
    <text evidence="3">The sequence shown here is derived from an EMBL/GenBank/DDBJ whole genome shotgun (WGS) entry which is preliminary data.</text>
</comment>
<dbReference type="InterPro" id="IPR013783">
    <property type="entry name" value="Ig-like_fold"/>
</dbReference>
<evidence type="ECO:0000259" key="1">
    <source>
        <dbReference type="Pfam" id="PF12733"/>
    </source>
</evidence>
<evidence type="ECO:0000259" key="2">
    <source>
        <dbReference type="Pfam" id="PF16640"/>
    </source>
</evidence>
<dbReference type="RefSeq" id="WP_166152131.1">
    <property type="nucleotide sequence ID" value="NZ_JAAOIW010000006.1"/>
</dbReference>
<dbReference type="InterPro" id="IPR025883">
    <property type="entry name" value="Cadherin-like_domain"/>
</dbReference>
<feature type="domain" description="Cadherin-like beta-sandwich-like" evidence="1">
    <location>
        <begin position="489"/>
        <end position="569"/>
    </location>
</feature>
<sequence length="615" mass="63257">MNRLHLVATLVATRLKAVVIVSFIALFVFVLSNPIYALNTTTSTISGFSDTSAYGDSVTFMATVSDFASGGITPSGTVTFKDGSADLGSATLQSNTPSVGIALASEHPPMPGDMKVSCHSGPGSEGSTTCPVLQWGDYTYWAHSYNDNGDAMGIVAYDSSGNIVKQWKKTGARYLWQISVDTSAKTITFWGQGSSFIVVPWADFENATASASVTTSALAPGAHSITVEYAGDDDHMGSTSAAYTHMVNPIMSLVSVASSNSTVVYGETVTLTATVTVPGEVPPIGASGPPNGDPPIGIDVIPIIGPPIGTITFKEDGNVLGITNVSLGQATYSTSMLPAGVHTITAEYSGDAIFSSSTSSAISIQVDLRSNAVLSGLELQGMALNQPYQASTLSYTATVSNLVNAVTVLTSLEDATASVQVNGNVGTLLANGQISTPINLAVGTNTLQIIVTAQNGTTQTAYTIVVTRAGLDNTDLSGLVLSGSGGGLSPAFSSGTLLYASTVSNSVYQVTVTPTATGNGSTVKVNGISVISGQASIPVNLNVGSNLITVEVTAQDGVNKKTYSILVTRSSAEKLGAAQALLKISSMYDSNHDGKFDAEDVREILLQIEPVFVTS</sequence>
<evidence type="ECO:0000313" key="4">
    <source>
        <dbReference type="Proteomes" id="UP001165962"/>
    </source>
</evidence>
<dbReference type="Proteomes" id="UP001165962">
    <property type="component" value="Unassembled WGS sequence"/>
</dbReference>
<keyword evidence="4" id="KW-1185">Reference proteome</keyword>
<feature type="domain" description="Bacterial Ig-like" evidence="2">
    <location>
        <begin position="184"/>
        <end position="248"/>
    </location>
</feature>
<dbReference type="Pfam" id="PF12733">
    <property type="entry name" value="Cadherin-like"/>
    <property type="match status" value="2"/>
</dbReference>
<feature type="domain" description="Bacterial Ig-like" evidence="2">
    <location>
        <begin position="307"/>
        <end position="366"/>
    </location>
</feature>
<dbReference type="EMBL" id="JAAOIW010000006">
    <property type="protein sequence ID" value="NHN31847.1"/>
    <property type="molecule type" value="Genomic_DNA"/>
</dbReference>
<name>A0ABX0J6S9_9BACL</name>
<dbReference type="Pfam" id="PF16640">
    <property type="entry name" value="Big_3_5"/>
    <property type="match status" value="3"/>
</dbReference>
<evidence type="ECO:0000313" key="3">
    <source>
        <dbReference type="EMBL" id="NHN31847.1"/>
    </source>
</evidence>
<proteinExistence type="predicted"/>
<dbReference type="InterPro" id="IPR032109">
    <property type="entry name" value="Big_3_5"/>
</dbReference>
<feature type="domain" description="Bacterial Ig-like" evidence="2">
    <location>
        <begin position="51"/>
        <end position="95"/>
    </location>
</feature>
<dbReference type="Gene3D" id="2.60.40.10">
    <property type="entry name" value="Immunoglobulins"/>
    <property type="match status" value="4"/>
</dbReference>
<accession>A0ABX0J6S9</accession>
<protein>
    <recommendedName>
        <fullName evidence="5">Cadherin-like beta sandwich domain-containing protein</fullName>
    </recommendedName>
</protein>
<organism evidence="3 4">
    <name type="scientific">Paenibacillus agricola</name>
    <dbReference type="NCBI Taxonomy" id="2716264"/>
    <lineage>
        <taxon>Bacteria</taxon>
        <taxon>Bacillati</taxon>
        <taxon>Bacillota</taxon>
        <taxon>Bacilli</taxon>
        <taxon>Bacillales</taxon>
        <taxon>Paenibacillaceae</taxon>
        <taxon>Paenibacillus</taxon>
    </lineage>
</organism>
<gene>
    <name evidence="3" type="ORF">G9U52_18585</name>
</gene>